<dbReference type="Gene3D" id="1.10.443.10">
    <property type="entry name" value="Intergrase catalytic core"/>
    <property type="match status" value="1"/>
</dbReference>
<gene>
    <name evidence="3" type="ORF">NDI76_02025</name>
</gene>
<feature type="region of interest" description="Disordered" evidence="2">
    <location>
        <begin position="1"/>
        <end position="26"/>
    </location>
</feature>
<dbReference type="EMBL" id="JAMQOP010000001">
    <property type="protein sequence ID" value="MDS0297518.1"/>
    <property type="molecule type" value="Genomic_DNA"/>
</dbReference>
<dbReference type="Proteomes" id="UP001257060">
    <property type="component" value="Unassembled WGS sequence"/>
</dbReference>
<dbReference type="SUPFAM" id="SSF56349">
    <property type="entry name" value="DNA breaking-rejoining enzymes"/>
    <property type="match status" value="1"/>
</dbReference>
<evidence type="ECO:0000313" key="3">
    <source>
        <dbReference type="EMBL" id="MDS0297518.1"/>
    </source>
</evidence>
<protein>
    <submittedName>
        <fullName evidence="3">Uncharacterized protein</fullName>
    </submittedName>
</protein>
<accession>A0ABU2GBL6</accession>
<dbReference type="InterPro" id="IPR013762">
    <property type="entry name" value="Integrase-like_cat_sf"/>
</dbReference>
<sequence>MAVDKDNPFDEENPFDEDNPFEDVPVPEYTEEELGLPPVREEIRKNLNRKELELFKQWRLDFACWAYDRGKEPYFREGYSPNSMRDIINRVDRFCEWFYGKYSFTTKFSKSHLNEYWFELLQNDNQLSTNRRTVNNVALILKYQSIEWSIPKSEKIYKRINEQKKNSKFTDWNTPTELKRLKSASLKIHTVPSEESLSPEEAEEWAVHLSQRLGKPKYELRDEDWDGADSWLIPSLVYVSCDVGFRPNEIRESKMSWLNIEDPDDAFLSIPHTEDTKDGKNNWRCELSRDTVRVLNHWLEERAERSEYYCEDENGEKQEREEIWLNNRGNPYNKSTLRRSVMIPLQREAGIDVENRENGWYMIRRGVGTHIANESGISALMTQLRINRVETALRYVQTDTPGVRRWFNKR</sequence>
<comment type="caution">
    <text evidence="3">The sequence shown here is derived from an EMBL/GenBank/DDBJ whole genome shotgun (WGS) entry which is preliminary data.</text>
</comment>
<organism evidence="3 4">
    <name type="scientific">Halogeometricum salsisoli</name>
    <dbReference type="NCBI Taxonomy" id="2950536"/>
    <lineage>
        <taxon>Archaea</taxon>
        <taxon>Methanobacteriati</taxon>
        <taxon>Methanobacteriota</taxon>
        <taxon>Stenosarchaea group</taxon>
        <taxon>Halobacteria</taxon>
        <taxon>Halobacteriales</taxon>
        <taxon>Haloferacaceae</taxon>
        <taxon>Halogeometricum</taxon>
    </lineage>
</organism>
<evidence type="ECO:0000256" key="2">
    <source>
        <dbReference type="SAM" id="MobiDB-lite"/>
    </source>
</evidence>
<reference evidence="3 4" key="1">
    <citation type="submission" date="2022-06" db="EMBL/GenBank/DDBJ databases">
        <title>Halogeometricum sp. a new haloarchaeum isolate from saline soil.</title>
        <authorList>
            <person name="Strakova D."/>
            <person name="Galisteo C."/>
            <person name="Sanchez-Porro C."/>
            <person name="Ventosa A."/>
        </authorList>
    </citation>
    <scope>NUCLEOTIDE SEQUENCE [LARGE SCALE GENOMIC DNA]</scope>
    <source>
        <strain evidence="3 4">S1BR25-6</strain>
    </source>
</reference>
<name>A0ABU2GBL6_9EURY</name>
<evidence type="ECO:0000313" key="4">
    <source>
        <dbReference type="Proteomes" id="UP001257060"/>
    </source>
</evidence>
<feature type="compositionally biased region" description="Acidic residues" evidence="2">
    <location>
        <begin position="9"/>
        <end position="21"/>
    </location>
</feature>
<dbReference type="RefSeq" id="WP_310922320.1">
    <property type="nucleotide sequence ID" value="NZ_JAMQOP010000001.1"/>
</dbReference>
<dbReference type="InterPro" id="IPR011010">
    <property type="entry name" value="DNA_brk_join_enz"/>
</dbReference>
<evidence type="ECO:0000256" key="1">
    <source>
        <dbReference type="ARBA" id="ARBA00023172"/>
    </source>
</evidence>
<keyword evidence="4" id="KW-1185">Reference proteome</keyword>
<keyword evidence="1" id="KW-0233">DNA recombination</keyword>
<proteinExistence type="predicted"/>